<reference evidence="13 14" key="1">
    <citation type="submission" date="2024-04" db="EMBL/GenBank/DDBJ databases">
        <title>The reference genome of an endangered Asteraceae, Deinandra increscens subsp. villosa, native to the Central Coast of California.</title>
        <authorList>
            <person name="Guilliams M."/>
            <person name="Hasenstab-Lehman K."/>
            <person name="Meyer R."/>
            <person name="Mcevoy S."/>
        </authorList>
    </citation>
    <scope>NUCLEOTIDE SEQUENCE [LARGE SCALE GENOMIC DNA]</scope>
    <source>
        <tissue evidence="13">Leaf</tissue>
    </source>
</reference>
<dbReference type="FunFam" id="2.40.330.10:FF:000001">
    <property type="entry name" value="Auxin response factor"/>
    <property type="match status" value="1"/>
</dbReference>
<dbReference type="InterPro" id="IPR053793">
    <property type="entry name" value="PB1-like"/>
</dbReference>
<feature type="compositionally biased region" description="Pro residues" evidence="10">
    <location>
        <begin position="575"/>
        <end position="589"/>
    </location>
</feature>
<dbReference type="EMBL" id="JBCNJP010000019">
    <property type="protein sequence ID" value="KAK9061525.1"/>
    <property type="molecule type" value="Genomic_DNA"/>
</dbReference>
<dbReference type="Proteomes" id="UP001408789">
    <property type="component" value="Unassembled WGS sequence"/>
</dbReference>
<evidence type="ECO:0000256" key="2">
    <source>
        <dbReference type="ARBA" id="ARBA00007853"/>
    </source>
</evidence>
<dbReference type="Pfam" id="PF06507">
    <property type="entry name" value="ARF_AD"/>
    <property type="match status" value="1"/>
</dbReference>
<feature type="compositionally biased region" description="Low complexity" evidence="10">
    <location>
        <begin position="17"/>
        <end position="34"/>
    </location>
</feature>
<dbReference type="InterPro" id="IPR010525">
    <property type="entry name" value="ARF_dom"/>
</dbReference>
<evidence type="ECO:0000313" key="14">
    <source>
        <dbReference type="Proteomes" id="UP001408789"/>
    </source>
</evidence>
<dbReference type="CDD" id="cd10017">
    <property type="entry name" value="B3_DNA"/>
    <property type="match status" value="1"/>
</dbReference>
<dbReference type="Gene3D" id="3.10.20.90">
    <property type="entry name" value="Phosphatidylinositol 3-kinase Catalytic Subunit, Chain A, domain 1"/>
    <property type="match status" value="1"/>
</dbReference>
<dbReference type="Pfam" id="PF02362">
    <property type="entry name" value="B3"/>
    <property type="match status" value="1"/>
</dbReference>
<keyword evidence="8 9" id="KW-0927">Auxin signaling pathway</keyword>
<dbReference type="SMART" id="SM01019">
    <property type="entry name" value="B3"/>
    <property type="match status" value="1"/>
</dbReference>
<organism evidence="13 14">
    <name type="scientific">Deinandra increscens subsp. villosa</name>
    <dbReference type="NCBI Taxonomy" id="3103831"/>
    <lineage>
        <taxon>Eukaryota</taxon>
        <taxon>Viridiplantae</taxon>
        <taxon>Streptophyta</taxon>
        <taxon>Embryophyta</taxon>
        <taxon>Tracheophyta</taxon>
        <taxon>Spermatophyta</taxon>
        <taxon>Magnoliopsida</taxon>
        <taxon>eudicotyledons</taxon>
        <taxon>Gunneridae</taxon>
        <taxon>Pentapetalae</taxon>
        <taxon>asterids</taxon>
        <taxon>campanulids</taxon>
        <taxon>Asterales</taxon>
        <taxon>Asteraceae</taxon>
        <taxon>Asteroideae</taxon>
        <taxon>Heliantheae alliance</taxon>
        <taxon>Madieae</taxon>
        <taxon>Madiinae</taxon>
        <taxon>Deinandra</taxon>
    </lineage>
</organism>
<dbReference type="Gene3D" id="2.30.30.1040">
    <property type="match status" value="1"/>
</dbReference>
<dbReference type="SUPFAM" id="SSF54277">
    <property type="entry name" value="CAD &amp; PB1 domains"/>
    <property type="match status" value="1"/>
</dbReference>
<dbReference type="Gene3D" id="2.40.330.10">
    <property type="entry name" value="DNA-binding pseudobarrel domain"/>
    <property type="match status" value="1"/>
</dbReference>
<evidence type="ECO:0000256" key="5">
    <source>
        <dbReference type="ARBA" id="ARBA00023125"/>
    </source>
</evidence>
<comment type="subunit">
    <text evidence="9">Homodimers and heterodimers.</text>
</comment>
<keyword evidence="6 9" id="KW-0804">Transcription</keyword>
<dbReference type="PANTHER" id="PTHR31384">
    <property type="entry name" value="AUXIN RESPONSE FACTOR 4-RELATED"/>
    <property type="match status" value="1"/>
</dbReference>
<feature type="domain" description="PB1" evidence="12">
    <location>
        <begin position="666"/>
        <end position="748"/>
    </location>
</feature>
<dbReference type="SUPFAM" id="SSF101936">
    <property type="entry name" value="DNA-binding pseudobarrel domain"/>
    <property type="match status" value="1"/>
</dbReference>
<dbReference type="InterPro" id="IPR003340">
    <property type="entry name" value="B3_DNA-bd"/>
</dbReference>
<keyword evidence="5 9" id="KW-0238">DNA-binding</keyword>
<dbReference type="GO" id="GO:0009734">
    <property type="term" value="P:auxin-activated signaling pathway"/>
    <property type="evidence" value="ECO:0007669"/>
    <property type="project" value="UniProtKB-KW"/>
</dbReference>
<gene>
    <name evidence="13" type="ORF">SSX86_018707</name>
</gene>
<evidence type="ECO:0000259" key="12">
    <source>
        <dbReference type="PROSITE" id="PS51745"/>
    </source>
</evidence>
<keyword evidence="4 9" id="KW-0805">Transcription regulation</keyword>
<evidence type="ECO:0000256" key="3">
    <source>
        <dbReference type="ARBA" id="ARBA00022473"/>
    </source>
</evidence>
<name>A0AAP0CR92_9ASTR</name>
<dbReference type="InterPro" id="IPR044835">
    <property type="entry name" value="ARF_plant"/>
</dbReference>
<dbReference type="PANTHER" id="PTHR31384:SF102">
    <property type="entry name" value="AUXIN RESPONSE FACTOR 4"/>
    <property type="match status" value="1"/>
</dbReference>
<dbReference type="PROSITE" id="PS51745">
    <property type="entry name" value="PB1"/>
    <property type="match status" value="1"/>
</dbReference>
<evidence type="ECO:0000313" key="13">
    <source>
        <dbReference type="EMBL" id="KAK9061525.1"/>
    </source>
</evidence>
<dbReference type="GO" id="GO:0003677">
    <property type="term" value="F:DNA binding"/>
    <property type="evidence" value="ECO:0007669"/>
    <property type="project" value="UniProtKB-KW"/>
</dbReference>
<dbReference type="GO" id="GO:0006355">
    <property type="term" value="P:regulation of DNA-templated transcription"/>
    <property type="evidence" value="ECO:0007669"/>
    <property type="project" value="InterPro"/>
</dbReference>
<evidence type="ECO:0000256" key="6">
    <source>
        <dbReference type="ARBA" id="ARBA00023163"/>
    </source>
</evidence>
<evidence type="ECO:0000259" key="11">
    <source>
        <dbReference type="PROSITE" id="PS50863"/>
    </source>
</evidence>
<keyword evidence="3" id="KW-0217">Developmental protein</keyword>
<dbReference type="InterPro" id="IPR015300">
    <property type="entry name" value="DNA-bd_pseudobarrel_sf"/>
</dbReference>
<dbReference type="FunFam" id="2.30.30.1040:FF:000001">
    <property type="entry name" value="Auxin response factor"/>
    <property type="match status" value="1"/>
</dbReference>
<dbReference type="AlphaFoldDB" id="A0AAP0CR92"/>
<evidence type="ECO:0000256" key="10">
    <source>
        <dbReference type="SAM" id="MobiDB-lite"/>
    </source>
</evidence>
<evidence type="ECO:0000256" key="4">
    <source>
        <dbReference type="ARBA" id="ARBA00023015"/>
    </source>
</evidence>
<accession>A0AAP0CR92</accession>
<feature type="compositionally biased region" description="Polar residues" evidence="10">
    <location>
        <begin position="777"/>
        <end position="786"/>
    </location>
</feature>
<evidence type="ECO:0000256" key="7">
    <source>
        <dbReference type="ARBA" id="ARBA00023242"/>
    </source>
</evidence>
<feature type="domain" description="TF-B3" evidence="11">
    <location>
        <begin position="145"/>
        <end position="247"/>
    </location>
</feature>
<comment type="similarity">
    <text evidence="2 9">Belongs to the ARF family.</text>
</comment>
<proteinExistence type="inferred from homology"/>
<feature type="region of interest" description="Disordered" evidence="10">
    <location>
        <begin position="1"/>
        <end position="34"/>
    </location>
</feature>
<sequence>MEIDLNHAESCGDGGDSPLSTLSNSSNSSLKSPNSSSVYTEHWHACAGPLTTLPNKGNVVVYFPQGHLEQIASHSFTHFSPIEVPSLGLPPQIFCKVVDVQLLANMENDEVYTKLTLFPLPEGNLPGKEEDGGGVTPTRSTPQMFCKTLTASDTSTHGGFSVPRRAAEDCFPPLDYKQQRPSQELVAKDLHGVEWKFRHIYRGQPRRHLLTTGWSIFVSQKKLVSGDAVLFLRGEGGELRLGTRRATRPRKILPDTAMGNFKSYADILASVANAVSTNSTFQVFHSPRSSRADFVVPYAKYMKSVSNMISIGARFKMKFCLDESPERRSSGVVTGVGDMDLYKWANSKWRCLMVRWDEDIGNDHQERISPWEIDLSGETFPLLSIQSPPRFKKLRAGLHATPSIHPAAERGGYVDFEESIRPSKVLQGQENVGPVSPLYGCDKISNPLSFGLQPSMHAAFPPNGMMMMGRNTSFVGELMRSAPHQPLSTTPYSGFPGSDDTRFRKVLQGQEICSLRSLIGKTDIGSWASPRTNFGNTHSNALDMYRTPENPSFYPVGSEGGRNFGFPNPNASEPIPNPNPNPNPNPGLGPGPGSGPGRVVPTNFTRFPIFPPSVESEPIEKPVVEPNSASDKDDNASDSTGSSCKLFGFPLNEAPQLPDSKCSNKRSCTKVHKQGNKVGRAIDLSKMSSYRELIMELEVLFNMEGMFDNPDGAWRLLYTDEENDMMVVGDDPWDEFTRMVTKIHIYTAEEVEKLMSSGVISENTSGLEEAPAMVDTAKSSSVGQPD</sequence>
<evidence type="ECO:0000256" key="8">
    <source>
        <dbReference type="ARBA" id="ARBA00023294"/>
    </source>
</evidence>
<feature type="region of interest" description="Disordered" evidence="10">
    <location>
        <begin position="552"/>
        <end position="641"/>
    </location>
</feature>
<evidence type="ECO:0000256" key="1">
    <source>
        <dbReference type="ARBA" id="ARBA00004123"/>
    </source>
</evidence>
<feature type="region of interest" description="Disordered" evidence="10">
    <location>
        <begin position="765"/>
        <end position="786"/>
    </location>
</feature>
<keyword evidence="14" id="KW-1185">Reference proteome</keyword>
<comment type="subcellular location">
    <subcellularLocation>
        <location evidence="1 9">Nucleus</location>
    </subcellularLocation>
</comment>
<comment type="function">
    <text evidence="9">Auxin response factors (ARFs) are transcriptional factors that bind specifically to the DNA sequence 5'-TGTCTC-3' found in the auxin-responsive promoter elements (AuxREs).</text>
</comment>
<keyword evidence="7 9" id="KW-0539">Nucleus</keyword>
<comment type="caution">
    <text evidence="13">The sequence shown here is derived from an EMBL/GenBank/DDBJ whole genome shotgun (WGS) entry which is preliminary data.</text>
</comment>
<dbReference type="GO" id="GO:0005634">
    <property type="term" value="C:nucleus"/>
    <property type="evidence" value="ECO:0007669"/>
    <property type="project" value="UniProtKB-SubCell"/>
</dbReference>
<dbReference type="PROSITE" id="PS50863">
    <property type="entry name" value="B3"/>
    <property type="match status" value="1"/>
</dbReference>
<evidence type="ECO:0000256" key="9">
    <source>
        <dbReference type="RuleBase" id="RU004561"/>
    </source>
</evidence>
<protein>
    <recommendedName>
        <fullName evidence="9">Auxin response factor</fullName>
    </recommendedName>
</protein>